<dbReference type="Proteomes" id="UP000010998">
    <property type="component" value="Chromosome"/>
</dbReference>
<keyword evidence="2" id="KW-1185">Reference proteome</keyword>
<reference evidence="2" key="1">
    <citation type="submission" date="2012-02" db="EMBL/GenBank/DDBJ databases">
        <title>Complete sequence of Mesorhizobium australicum WSM2073.</title>
        <authorList>
            <person name="Lucas S."/>
            <person name="Han J."/>
            <person name="Lapidus A."/>
            <person name="Cheng J.-F."/>
            <person name="Goodwin L."/>
            <person name="Pitluck S."/>
            <person name="Peters L."/>
            <person name="Gu W."/>
            <person name="Detter J.C."/>
            <person name="Han C."/>
            <person name="Tapia R."/>
            <person name="Land M."/>
            <person name="Hauser L."/>
            <person name="Kyrpides N."/>
            <person name="Ivanova N."/>
            <person name="Pagani I."/>
            <person name="Reeve W.G."/>
            <person name="Howieson J.G."/>
            <person name="Tiwari R.P."/>
            <person name="O'Hara G.W."/>
            <person name="Atkins C.A."/>
            <person name="Ronson C.W."/>
            <person name="Nandasena K.G."/>
            <person name="Woyke T."/>
        </authorList>
    </citation>
    <scope>NUCLEOTIDE SEQUENCE [LARGE SCALE GENOMIC DNA]</scope>
    <source>
        <strain evidence="2">LMG 24608 / HAMBI 3006 / WSM2073</strain>
    </source>
</reference>
<accession>L0KIR6</accession>
<name>L0KIR6_MESAW</name>
<organism evidence="1 2">
    <name type="scientific">Mesorhizobium australicum (strain HAMBI 3006 / LMG 24608 / WSM2073)</name>
    <dbReference type="NCBI Taxonomy" id="754035"/>
    <lineage>
        <taxon>Bacteria</taxon>
        <taxon>Pseudomonadati</taxon>
        <taxon>Pseudomonadota</taxon>
        <taxon>Alphaproteobacteria</taxon>
        <taxon>Hyphomicrobiales</taxon>
        <taxon>Phyllobacteriaceae</taxon>
        <taxon>Mesorhizobium</taxon>
    </lineage>
</organism>
<protein>
    <submittedName>
        <fullName evidence="1">Uncharacterized protein</fullName>
    </submittedName>
</protein>
<sequence length="138" mass="15041">MFLSFGKTNANVRLIPKDHLPRQRAARRAEQEVDVKASRGSGCMEQSIMPRFLGAAGHSVENAPSHWMAAKVTALLRRELPPATSASPGIVNTPDLRRVARCSFGDLNRHTSPLPNGRSWCAKELDVATGAGNLYPRP</sequence>
<evidence type="ECO:0000313" key="2">
    <source>
        <dbReference type="Proteomes" id="UP000010998"/>
    </source>
</evidence>
<dbReference type="AlphaFoldDB" id="L0KIR6"/>
<gene>
    <name evidence="1" type="ordered locus">Mesau_02845</name>
</gene>
<dbReference type="EMBL" id="CP003358">
    <property type="protein sequence ID" value="AGB45237.1"/>
    <property type="molecule type" value="Genomic_DNA"/>
</dbReference>
<proteinExistence type="predicted"/>
<evidence type="ECO:0000313" key="1">
    <source>
        <dbReference type="EMBL" id="AGB45237.1"/>
    </source>
</evidence>
<dbReference type="HOGENOM" id="CLU_1852827_0_0_5"/>
<dbReference type="KEGG" id="mam:Mesau_02845"/>